<name>A0A0A8YH91_ARUDO</name>
<reference evidence="1" key="2">
    <citation type="journal article" date="2015" name="Data Brief">
        <title>Shoot transcriptome of the giant reed, Arundo donax.</title>
        <authorList>
            <person name="Barrero R.A."/>
            <person name="Guerrero F.D."/>
            <person name="Moolhuijzen P."/>
            <person name="Goolsby J.A."/>
            <person name="Tidwell J."/>
            <person name="Bellgard S.E."/>
            <person name="Bellgard M.I."/>
        </authorList>
    </citation>
    <scope>NUCLEOTIDE SEQUENCE</scope>
    <source>
        <tissue evidence="1">Shoot tissue taken approximately 20 cm above the soil surface</tissue>
    </source>
</reference>
<proteinExistence type="predicted"/>
<reference evidence="1" key="1">
    <citation type="submission" date="2014-09" db="EMBL/GenBank/DDBJ databases">
        <authorList>
            <person name="Magalhaes I.L.F."/>
            <person name="Oliveira U."/>
            <person name="Santos F.R."/>
            <person name="Vidigal T.H.D.A."/>
            <person name="Brescovit A.D."/>
            <person name="Santos A.J."/>
        </authorList>
    </citation>
    <scope>NUCLEOTIDE SEQUENCE</scope>
    <source>
        <tissue evidence="1">Shoot tissue taken approximately 20 cm above the soil surface</tissue>
    </source>
</reference>
<sequence>MHNHYIGGECYQHSSVDSACCGSIRRTTCFTAHLHQEQSSSTP</sequence>
<organism evidence="1">
    <name type="scientific">Arundo donax</name>
    <name type="common">Giant reed</name>
    <name type="synonym">Donax arundinaceus</name>
    <dbReference type="NCBI Taxonomy" id="35708"/>
    <lineage>
        <taxon>Eukaryota</taxon>
        <taxon>Viridiplantae</taxon>
        <taxon>Streptophyta</taxon>
        <taxon>Embryophyta</taxon>
        <taxon>Tracheophyta</taxon>
        <taxon>Spermatophyta</taxon>
        <taxon>Magnoliopsida</taxon>
        <taxon>Liliopsida</taxon>
        <taxon>Poales</taxon>
        <taxon>Poaceae</taxon>
        <taxon>PACMAD clade</taxon>
        <taxon>Arundinoideae</taxon>
        <taxon>Arundineae</taxon>
        <taxon>Arundo</taxon>
    </lineage>
</organism>
<protein>
    <submittedName>
        <fullName evidence="1">Uncharacterized protein</fullName>
    </submittedName>
</protein>
<dbReference type="AlphaFoldDB" id="A0A0A8YH91"/>
<evidence type="ECO:0000313" key="1">
    <source>
        <dbReference type="EMBL" id="JAD25819.1"/>
    </source>
</evidence>
<accession>A0A0A8YH91</accession>
<dbReference type="EMBL" id="GBRH01272076">
    <property type="protein sequence ID" value="JAD25819.1"/>
    <property type="molecule type" value="Transcribed_RNA"/>
</dbReference>